<dbReference type="AlphaFoldDB" id="A0AAD7XRT4"/>
<accession>A0AAD7XRT4</accession>
<dbReference type="EMBL" id="JAQMWT010000021">
    <property type="protein sequence ID" value="KAJ8613800.1"/>
    <property type="molecule type" value="Genomic_DNA"/>
</dbReference>
<organism evidence="1 2">
    <name type="scientific">Chrysophaeum taylorii</name>
    <dbReference type="NCBI Taxonomy" id="2483200"/>
    <lineage>
        <taxon>Eukaryota</taxon>
        <taxon>Sar</taxon>
        <taxon>Stramenopiles</taxon>
        <taxon>Ochrophyta</taxon>
        <taxon>Pelagophyceae</taxon>
        <taxon>Pelagomonadales</taxon>
        <taxon>Pelagomonadaceae</taxon>
        <taxon>Chrysophaeum</taxon>
    </lineage>
</organism>
<keyword evidence="2" id="KW-1185">Reference proteome</keyword>
<comment type="caution">
    <text evidence="1">The sequence shown here is derived from an EMBL/GenBank/DDBJ whole genome shotgun (WGS) entry which is preliminary data.</text>
</comment>
<sequence length="470" mass="53277">MGGTNNNNNKAMMAVGGLGVLLLLYAVGFPAAAAAAVSGRLREVIAQGELETEGAKKFVYADHMSQEWCEWRLGGHHGHLCEWMRHAESVDVGCQFTIRSGLWSEPGEQSHSGPGAKFTFPGRRGEIVVTPKSRAITKRPMLCLSDEAKGRPVVLMVANSFEYLFRVWPYFAHKYVWATTAAKLPVALWVGGLAEHLRHSVGGDCHNYTKLFNKGQKVYHRAGHDSYYSQLGEKEINSNHFCKVLALYALIEQPGVQGMLYTDIDSVISQKFYDRVDLTSEVFSRPHATGRYDVLFGEKGPTFFRVRSNHFYMRDSILTRVLLAAWMKFRCGFKDQHALWHVILCLAKRAGCVPYANEMFSRNFTYNTAIYWGKDEWKHHFPVISRECQDLPASCPNFRFNSCDGFKDVFHHASIPSGRLTTLEYLDHRGKPATLEVQNEWALEDDLLAVPKMMTNLHLDHLPQHEFLVV</sequence>
<gene>
    <name evidence="1" type="ORF">CTAYLR_004901</name>
</gene>
<evidence type="ECO:0000313" key="1">
    <source>
        <dbReference type="EMBL" id="KAJ8613800.1"/>
    </source>
</evidence>
<protein>
    <submittedName>
        <fullName evidence="1">Uncharacterized protein</fullName>
    </submittedName>
</protein>
<name>A0AAD7XRT4_9STRA</name>
<reference evidence="1" key="1">
    <citation type="submission" date="2023-01" db="EMBL/GenBank/DDBJ databases">
        <title>Metagenome sequencing of chrysophaentin producing Chrysophaeum taylorii.</title>
        <authorList>
            <person name="Davison J."/>
            <person name="Bewley C."/>
        </authorList>
    </citation>
    <scope>NUCLEOTIDE SEQUENCE</scope>
    <source>
        <strain evidence="1">NIES-1699</strain>
    </source>
</reference>
<dbReference type="Proteomes" id="UP001230188">
    <property type="component" value="Unassembled WGS sequence"/>
</dbReference>
<evidence type="ECO:0000313" key="2">
    <source>
        <dbReference type="Proteomes" id="UP001230188"/>
    </source>
</evidence>
<proteinExistence type="predicted"/>